<dbReference type="GO" id="GO:0003676">
    <property type="term" value="F:nucleic acid binding"/>
    <property type="evidence" value="ECO:0007669"/>
    <property type="project" value="InterPro"/>
</dbReference>
<feature type="domain" description="Reverse transcriptase" evidence="1">
    <location>
        <begin position="1"/>
        <end position="144"/>
    </location>
</feature>
<dbReference type="PROSITE" id="PS50878">
    <property type="entry name" value="RT_POL"/>
    <property type="match status" value="1"/>
</dbReference>
<organism evidence="3 4">
    <name type="scientific">Ceratitis capitata</name>
    <name type="common">Mediterranean fruit fly</name>
    <name type="synonym">Tephritis capitata</name>
    <dbReference type="NCBI Taxonomy" id="7213"/>
    <lineage>
        <taxon>Eukaryota</taxon>
        <taxon>Metazoa</taxon>
        <taxon>Ecdysozoa</taxon>
        <taxon>Arthropoda</taxon>
        <taxon>Hexapoda</taxon>
        <taxon>Insecta</taxon>
        <taxon>Pterygota</taxon>
        <taxon>Neoptera</taxon>
        <taxon>Endopterygota</taxon>
        <taxon>Diptera</taxon>
        <taxon>Brachycera</taxon>
        <taxon>Muscomorpha</taxon>
        <taxon>Tephritoidea</taxon>
        <taxon>Tephritidae</taxon>
        <taxon>Ceratitis</taxon>
        <taxon>Ceratitis</taxon>
    </lineage>
</organism>
<dbReference type="GO" id="GO:0071897">
    <property type="term" value="P:DNA biosynthetic process"/>
    <property type="evidence" value="ECO:0007669"/>
    <property type="project" value="UniProtKB-ARBA"/>
</dbReference>
<evidence type="ECO:0000313" key="4">
    <source>
        <dbReference type="Proteomes" id="UP000606786"/>
    </source>
</evidence>
<gene>
    <name evidence="3" type="ORF">CCAP1982_LOCUS6183</name>
</gene>
<dbReference type="InterPro" id="IPR012337">
    <property type="entry name" value="RNaseH-like_sf"/>
</dbReference>
<dbReference type="InterPro" id="IPR043502">
    <property type="entry name" value="DNA/RNA_pol_sf"/>
</dbReference>
<protein>
    <submittedName>
        <fullName evidence="3">(Mediterranean fruit fly) hypothetical protein</fullName>
    </submittedName>
</protein>
<evidence type="ECO:0000259" key="2">
    <source>
        <dbReference type="PROSITE" id="PS50879"/>
    </source>
</evidence>
<dbReference type="AlphaFoldDB" id="A0A811UFA0"/>
<evidence type="ECO:0000313" key="3">
    <source>
        <dbReference type="EMBL" id="CAD6997544.1"/>
    </source>
</evidence>
<proteinExistence type="predicted"/>
<dbReference type="SUPFAM" id="SSF53098">
    <property type="entry name" value="Ribonuclease H-like"/>
    <property type="match status" value="1"/>
</dbReference>
<comment type="caution">
    <text evidence="3">The sequence shown here is derived from an EMBL/GenBank/DDBJ whole genome shotgun (WGS) entry which is preliminary data.</text>
</comment>
<dbReference type="GO" id="GO:0042575">
    <property type="term" value="C:DNA polymerase complex"/>
    <property type="evidence" value="ECO:0007669"/>
    <property type="project" value="UniProtKB-ARBA"/>
</dbReference>
<dbReference type="GO" id="GO:0004523">
    <property type="term" value="F:RNA-DNA hybrid ribonuclease activity"/>
    <property type="evidence" value="ECO:0007669"/>
    <property type="project" value="InterPro"/>
</dbReference>
<dbReference type="InterPro" id="IPR036397">
    <property type="entry name" value="RNaseH_sf"/>
</dbReference>
<name>A0A811UFA0_CERCA</name>
<dbReference type="Pfam" id="PF00075">
    <property type="entry name" value="RNase_H"/>
    <property type="match status" value="1"/>
</dbReference>
<dbReference type="InterPro" id="IPR002156">
    <property type="entry name" value="RNaseH_domain"/>
</dbReference>
<evidence type="ECO:0000259" key="1">
    <source>
        <dbReference type="PROSITE" id="PS50878"/>
    </source>
</evidence>
<dbReference type="SUPFAM" id="SSF56672">
    <property type="entry name" value="DNA/RNA polymerases"/>
    <property type="match status" value="1"/>
</dbReference>
<dbReference type="PROSITE" id="PS50879">
    <property type="entry name" value="RNASE_H_1"/>
    <property type="match status" value="1"/>
</dbReference>
<reference evidence="3" key="1">
    <citation type="submission" date="2020-11" db="EMBL/GenBank/DDBJ databases">
        <authorList>
            <person name="Whitehead M."/>
        </authorList>
    </citation>
    <scope>NUCLEOTIDE SEQUENCE</scope>
    <source>
        <strain evidence="3">EGII</strain>
    </source>
</reference>
<keyword evidence="4" id="KW-1185">Reference proteome</keyword>
<dbReference type="Proteomes" id="UP000606786">
    <property type="component" value="Unassembled WGS sequence"/>
</dbReference>
<dbReference type="InterPro" id="IPR000477">
    <property type="entry name" value="RT_dom"/>
</dbReference>
<dbReference type="OrthoDB" id="6497161at2759"/>
<dbReference type="PANTHER" id="PTHR33481:SF1">
    <property type="entry name" value="ENDONUCLEASE_EXONUCLEASE_PHOSPHATASE DOMAIN-CONTAINING PROTEIN-RELATED"/>
    <property type="match status" value="1"/>
</dbReference>
<dbReference type="EMBL" id="CAJHJT010000012">
    <property type="protein sequence ID" value="CAD6997544.1"/>
    <property type="molecule type" value="Genomic_DNA"/>
</dbReference>
<dbReference type="Pfam" id="PF00078">
    <property type="entry name" value="RVT_1"/>
    <property type="match status" value="1"/>
</dbReference>
<accession>A0A811UFA0</accession>
<sequence>MHNLIKAFLSNRYFCVNVKNHMSNTHAIYNGIPQGSPLSTTLFIIALNELSSLIYANPNIDHVIYADDVLIFSDLKDLAQVKSIFIKILTDISEWSKSSGTKISLNKSTSFHICRKRKCKFPNLSFSNTQIPHTDSLRILGIIFDKKLTYKDHCKYLRISLFSRLNIIKFLTSKHCHIHSSTLVNITKALLLSKIDFGLAIYGKCPKSHLSQIHAPYHTAARRSIRAFPTSPIKAVLTEAGLPQIDHRTLCNTTMLIPKLLQCKSQLLFNIVKATKRPTNKPTTIMKALNYLNEANIIAKPELIKETTYPSWLSFNSSIINDLSNHKKENTNANQYLQLFNATISPYKNEWKLIYTDGSKSDTHTTFAVTNDQGVTITIGSLPKYCSVLTAEAAALHEAVHFVALSGEKHIICTDSKSTISAILNQRNSTILIANIREMLYKYNNLIKVMWIPGHASIKGNEIADDRAKKAGNEPIHMFNFFTAKDIRSQVQSFLNSTLAREWSNYNHPYKNHNPTGTKPIYPTEGLSHEIKSFIRLRIGHTSRTHSHLLKGSEKLWCIPCNSNVTATHILDECINLRQNRSTIFGNMKPSNLLKTPSLDNIRAINKFLKLCNIRDI</sequence>
<dbReference type="CDD" id="cd09276">
    <property type="entry name" value="Rnase_HI_RT_non_LTR"/>
    <property type="match status" value="1"/>
</dbReference>
<feature type="domain" description="RNase H type-1" evidence="2">
    <location>
        <begin position="348"/>
        <end position="473"/>
    </location>
</feature>
<dbReference type="Gene3D" id="3.30.420.10">
    <property type="entry name" value="Ribonuclease H-like superfamily/Ribonuclease H"/>
    <property type="match status" value="1"/>
</dbReference>
<dbReference type="PANTHER" id="PTHR33481">
    <property type="entry name" value="REVERSE TRANSCRIPTASE"/>
    <property type="match status" value="1"/>
</dbReference>